<dbReference type="Proteomes" id="UP000283269">
    <property type="component" value="Unassembled WGS sequence"/>
</dbReference>
<dbReference type="Gene3D" id="3.90.1600.10">
    <property type="entry name" value="Palm domain of DNA polymerase"/>
    <property type="match status" value="1"/>
</dbReference>
<dbReference type="GO" id="GO:0003682">
    <property type="term" value="F:chromatin binding"/>
    <property type="evidence" value="ECO:0007669"/>
    <property type="project" value="TreeGrafter"/>
</dbReference>
<name>A0A409WP87_PSICY</name>
<keyword evidence="2" id="KW-1185">Reference proteome</keyword>
<dbReference type="PANTHER" id="PTHR45861:SF1">
    <property type="entry name" value="DNA POLYMERASE ALPHA CATALYTIC SUBUNIT"/>
    <property type="match status" value="1"/>
</dbReference>
<dbReference type="GO" id="GO:0003688">
    <property type="term" value="F:DNA replication origin binding"/>
    <property type="evidence" value="ECO:0007669"/>
    <property type="project" value="TreeGrafter"/>
</dbReference>
<organism evidence="1 2">
    <name type="scientific">Psilocybe cyanescens</name>
    <dbReference type="NCBI Taxonomy" id="93625"/>
    <lineage>
        <taxon>Eukaryota</taxon>
        <taxon>Fungi</taxon>
        <taxon>Dikarya</taxon>
        <taxon>Basidiomycota</taxon>
        <taxon>Agaricomycotina</taxon>
        <taxon>Agaricomycetes</taxon>
        <taxon>Agaricomycetidae</taxon>
        <taxon>Agaricales</taxon>
        <taxon>Agaricineae</taxon>
        <taxon>Strophariaceae</taxon>
        <taxon>Psilocybe</taxon>
    </lineage>
</organism>
<dbReference type="GO" id="GO:0003697">
    <property type="term" value="F:single-stranded DNA binding"/>
    <property type="evidence" value="ECO:0007669"/>
    <property type="project" value="TreeGrafter"/>
</dbReference>
<protein>
    <submittedName>
        <fullName evidence="1">Uncharacterized protein</fullName>
    </submittedName>
</protein>
<dbReference type="AlphaFoldDB" id="A0A409WP87"/>
<evidence type="ECO:0000313" key="1">
    <source>
        <dbReference type="EMBL" id="PPQ80310.1"/>
    </source>
</evidence>
<dbReference type="SUPFAM" id="SSF56672">
    <property type="entry name" value="DNA/RNA polymerases"/>
    <property type="match status" value="1"/>
</dbReference>
<dbReference type="PANTHER" id="PTHR45861">
    <property type="entry name" value="DNA POLYMERASE ALPHA CATALYTIC SUBUNIT"/>
    <property type="match status" value="1"/>
</dbReference>
<dbReference type="InterPro" id="IPR023211">
    <property type="entry name" value="DNA_pol_palm_dom_sf"/>
</dbReference>
<gene>
    <name evidence="1" type="ORF">CVT25_003659</name>
</gene>
<dbReference type="GO" id="GO:1902975">
    <property type="term" value="P:mitotic DNA replication initiation"/>
    <property type="evidence" value="ECO:0007669"/>
    <property type="project" value="TreeGrafter"/>
</dbReference>
<dbReference type="GO" id="GO:0005658">
    <property type="term" value="C:alpha DNA polymerase:primase complex"/>
    <property type="evidence" value="ECO:0007669"/>
    <property type="project" value="TreeGrafter"/>
</dbReference>
<accession>A0A409WP87</accession>
<dbReference type="InParanoid" id="A0A409WP87"/>
<comment type="caution">
    <text evidence="1">The sequence shown here is derived from an EMBL/GenBank/DDBJ whole genome shotgun (WGS) entry which is preliminary data.</text>
</comment>
<dbReference type="OrthoDB" id="6755010at2759"/>
<dbReference type="GO" id="GO:0003887">
    <property type="term" value="F:DNA-directed DNA polymerase activity"/>
    <property type="evidence" value="ECO:0007669"/>
    <property type="project" value="TreeGrafter"/>
</dbReference>
<evidence type="ECO:0000313" key="2">
    <source>
        <dbReference type="Proteomes" id="UP000283269"/>
    </source>
</evidence>
<dbReference type="GO" id="GO:0006273">
    <property type="term" value="P:lagging strand elongation"/>
    <property type="evidence" value="ECO:0007669"/>
    <property type="project" value="TreeGrafter"/>
</dbReference>
<dbReference type="STRING" id="93625.A0A409WP87"/>
<dbReference type="InterPro" id="IPR043502">
    <property type="entry name" value="DNA/RNA_pol_sf"/>
</dbReference>
<sequence length="144" mass="16736">MQKDRIWRWKRKNVIEQLACDHLQASSVQFLQYDINQQALKLTANNSIFVNSNVTDLAEALKISALFKKAVNDRCKLLEIDLDGVFQEIAVASEEEIRSPQSRRRYQDQSRNHRSRHKATRILQAVETGFSVSRHPDPRFVTTI</sequence>
<reference evidence="1 2" key="1">
    <citation type="journal article" date="2018" name="Evol. Lett.">
        <title>Horizontal gene cluster transfer increased hallucinogenic mushroom diversity.</title>
        <authorList>
            <person name="Reynolds H.T."/>
            <person name="Vijayakumar V."/>
            <person name="Gluck-Thaler E."/>
            <person name="Korotkin H.B."/>
            <person name="Matheny P.B."/>
            <person name="Slot J.C."/>
        </authorList>
    </citation>
    <scope>NUCLEOTIDE SEQUENCE [LARGE SCALE GENOMIC DNA]</scope>
    <source>
        <strain evidence="1 2">2631</strain>
    </source>
</reference>
<proteinExistence type="predicted"/>
<dbReference type="EMBL" id="NHYD01003336">
    <property type="protein sequence ID" value="PPQ80310.1"/>
    <property type="molecule type" value="Genomic_DNA"/>
</dbReference>
<dbReference type="GO" id="GO:0006272">
    <property type="term" value="P:leading strand elongation"/>
    <property type="evidence" value="ECO:0007669"/>
    <property type="project" value="TreeGrafter"/>
</dbReference>